<organism evidence="3 4">
    <name type="scientific">Anaeromonas frigoriresistens</name>
    <dbReference type="NCBI Taxonomy" id="2683708"/>
    <lineage>
        <taxon>Bacteria</taxon>
        <taxon>Bacillati</taxon>
        <taxon>Bacillota</taxon>
        <taxon>Tissierellia</taxon>
        <taxon>Tissierellales</taxon>
        <taxon>Thermohalobacteraceae</taxon>
        <taxon>Anaeromonas</taxon>
    </lineage>
</organism>
<feature type="transmembrane region" description="Helical" evidence="1">
    <location>
        <begin position="6"/>
        <end position="28"/>
    </location>
</feature>
<evidence type="ECO:0000256" key="1">
    <source>
        <dbReference type="SAM" id="Phobius"/>
    </source>
</evidence>
<evidence type="ECO:0000259" key="2">
    <source>
        <dbReference type="SMART" id="SM00746"/>
    </source>
</evidence>
<comment type="caution">
    <text evidence="3">The sequence shown here is derived from an EMBL/GenBank/DDBJ whole genome shotgun (WGS) entry which is preliminary data.</text>
</comment>
<keyword evidence="1" id="KW-1133">Transmembrane helix</keyword>
<keyword evidence="1" id="KW-0812">Transmembrane</keyword>
<evidence type="ECO:0000313" key="3">
    <source>
        <dbReference type="EMBL" id="MBS4538313.1"/>
    </source>
</evidence>
<protein>
    <recommendedName>
        <fullName evidence="2">TRASH domain-containing protein</fullName>
    </recommendedName>
</protein>
<dbReference type="Proteomes" id="UP000724672">
    <property type="component" value="Unassembled WGS sequence"/>
</dbReference>
<proteinExistence type="predicted"/>
<dbReference type="AlphaFoldDB" id="A0A942Z8I7"/>
<name>A0A942Z8I7_9FIRM</name>
<evidence type="ECO:0000313" key="4">
    <source>
        <dbReference type="Proteomes" id="UP000724672"/>
    </source>
</evidence>
<sequence length="101" mass="12146">MEFLYGAFEMLIVYIILSNLVKIGYALVNKKKIEEKLKERQKREQEVEEKEEPIVIETVMDPVCNTEIEKDNAYVIVEDTDRKYFCSWDCRQKYINEKNEN</sequence>
<dbReference type="EMBL" id="WSFT01000031">
    <property type="protein sequence ID" value="MBS4538313.1"/>
    <property type="molecule type" value="Genomic_DNA"/>
</dbReference>
<dbReference type="RefSeq" id="WP_203366239.1">
    <property type="nucleotide sequence ID" value="NZ_WSFT01000031.1"/>
</dbReference>
<dbReference type="SMART" id="SM00746">
    <property type="entry name" value="TRASH"/>
    <property type="match status" value="1"/>
</dbReference>
<gene>
    <name evidence="3" type="ORF">GOQ27_07545</name>
</gene>
<keyword evidence="1" id="KW-0472">Membrane</keyword>
<accession>A0A942Z8I7</accession>
<feature type="domain" description="TRASH" evidence="2">
    <location>
        <begin position="61"/>
        <end position="98"/>
    </location>
</feature>
<keyword evidence="4" id="KW-1185">Reference proteome</keyword>
<reference evidence="3" key="1">
    <citation type="submission" date="2019-12" db="EMBL/GenBank/DDBJ databases">
        <title>Clostridiaceae gen. nov. sp. nov., isolated from sediment in Xinjiang, China.</title>
        <authorList>
            <person name="Zhang R."/>
        </authorList>
    </citation>
    <scope>NUCLEOTIDE SEQUENCE</scope>
    <source>
        <strain evidence="3">D2Q-11</strain>
    </source>
</reference>
<dbReference type="InterPro" id="IPR011017">
    <property type="entry name" value="TRASH_dom"/>
</dbReference>